<protein>
    <submittedName>
        <fullName evidence="3">1d6b253a-10dc-48ac-b48f-266d3726a98e</fullName>
    </submittedName>
</protein>
<reference evidence="3" key="1">
    <citation type="submission" date="2020-10" db="EMBL/GenBank/DDBJ databases">
        <authorList>
            <person name="Kusch S."/>
        </authorList>
    </citation>
    <scope>NUCLEOTIDE SEQUENCE</scope>
    <source>
        <strain evidence="3">SwB9</strain>
    </source>
</reference>
<evidence type="ECO:0000256" key="2">
    <source>
        <dbReference type="SAM" id="MobiDB-lite"/>
    </source>
</evidence>
<comment type="caution">
    <text evidence="3">The sequence shown here is derived from an EMBL/GenBank/DDBJ whole genome shotgun (WGS) entry which is preliminary data.</text>
</comment>
<organism evidence="3 4">
    <name type="scientific">Sclerotinia trifoliorum</name>
    <dbReference type="NCBI Taxonomy" id="28548"/>
    <lineage>
        <taxon>Eukaryota</taxon>
        <taxon>Fungi</taxon>
        <taxon>Dikarya</taxon>
        <taxon>Ascomycota</taxon>
        <taxon>Pezizomycotina</taxon>
        <taxon>Leotiomycetes</taxon>
        <taxon>Helotiales</taxon>
        <taxon>Sclerotiniaceae</taxon>
        <taxon>Sclerotinia</taxon>
    </lineage>
</organism>
<proteinExistence type="predicted"/>
<dbReference type="Proteomes" id="UP000624404">
    <property type="component" value="Unassembled WGS sequence"/>
</dbReference>
<dbReference type="AlphaFoldDB" id="A0A8H2ZS59"/>
<accession>A0A8H2ZS59</accession>
<keyword evidence="1" id="KW-0175">Coiled coil</keyword>
<keyword evidence="4" id="KW-1185">Reference proteome</keyword>
<sequence length="226" mass="26399">MRVRQEFEGERKFLGGCIHTGDEAHDPFSVNSCFICCRPLQHPSTANYQTRIEREEQMSRKESVLKVLDQLHLKEAGLRKLKENLEKERRKLSEDEARLNVKESELSAWENWLDPHCRHVFDSTSTFSQNPHSHRRAPNYGGGSHSDGHKSPQLFARPRFNSFKPPQLVFRHRPDSQNSTRRVLRATLPEQRPSHHRQYDGDDAPRHDGFHHSQPGHKTPEHHTNM</sequence>
<name>A0A8H2ZS59_9HELO</name>
<evidence type="ECO:0000313" key="3">
    <source>
        <dbReference type="EMBL" id="CAD6448637.1"/>
    </source>
</evidence>
<feature type="region of interest" description="Disordered" evidence="2">
    <location>
        <begin position="123"/>
        <end position="226"/>
    </location>
</feature>
<gene>
    <name evidence="3" type="ORF">SCLTRI_LOCUS8430</name>
</gene>
<evidence type="ECO:0000313" key="4">
    <source>
        <dbReference type="Proteomes" id="UP000624404"/>
    </source>
</evidence>
<dbReference type="EMBL" id="CAJHIA010000032">
    <property type="protein sequence ID" value="CAD6448637.1"/>
    <property type="molecule type" value="Genomic_DNA"/>
</dbReference>
<feature type="coiled-coil region" evidence="1">
    <location>
        <begin position="68"/>
        <end position="105"/>
    </location>
</feature>
<dbReference type="OrthoDB" id="10344264at2759"/>
<feature type="compositionally biased region" description="Basic and acidic residues" evidence="2">
    <location>
        <begin position="197"/>
        <end position="211"/>
    </location>
</feature>
<evidence type="ECO:0000256" key="1">
    <source>
        <dbReference type="SAM" id="Coils"/>
    </source>
</evidence>